<name>A0A518D473_9BACT</name>
<dbReference type="PANTHER" id="PTHR11735:SF6">
    <property type="entry name" value="TRNA N6-ADENOSINE THREONYLCARBAMOYLTRANSFERASE, MITOCHONDRIAL"/>
    <property type="match status" value="1"/>
</dbReference>
<feature type="binding site" evidence="8">
    <location>
        <position position="125"/>
    </location>
    <ligand>
        <name>Fe cation</name>
        <dbReference type="ChEBI" id="CHEBI:24875"/>
    </ligand>
</feature>
<comment type="catalytic activity">
    <reaction evidence="7 8">
        <text>L-threonylcarbamoyladenylate + adenosine(37) in tRNA = N(6)-L-threonylcarbamoyladenosine(37) in tRNA + AMP + H(+)</text>
        <dbReference type="Rhea" id="RHEA:37059"/>
        <dbReference type="Rhea" id="RHEA-COMP:10162"/>
        <dbReference type="Rhea" id="RHEA-COMP:10163"/>
        <dbReference type="ChEBI" id="CHEBI:15378"/>
        <dbReference type="ChEBI" id="CHEBI:73682"/>
        <dbReference type="ChEBI" id="CHEBI:74411"/>
        <dbReference type="ChEBI" id="CHEBI:74418"/>
        <dbReference type="ChEBI" id="CHEBI:456215"/>
        <dbReference type="EC" id="2.3.1.234"/>
    </reaction>
</comment>
<evidence type="ECO:0000256" key="3">
    <source>
        <dbReference type="ARBA" id="ARBA00022694"/>
    </source>
</evidence>
<keyword evidence="11" id="KW-1185">Reference proteome</keyword>
<organism evidence="10 11">
    <name type="scientific">Rohdeia mirabilis</name>
    <dbReference type="NCBI Taxonomy" id="2528008"/>
    <lineage>
        <taxon>Bacteria</taxon>
        <taxon>Pseudomonadati</taxon>
        <taxon>Planctomycetota</taxon>
        <taxon>Planctomycetia</taxon>
        <taxon>Planctomycetia incertae sedis</taxon>
        <taxon>Rohdeia</taxon>
    </lineage>
</organism>
<evidence type="ECO:0000259" key="9">
    <source>
        <dbReference type="Pfam" id="PF00814"/>
    </source>
</evidence>
<comment type="cofactor">
    <cofactor evidence="8">
        <name>Fe(2+)</name>
        <dbReference type="ChEBI" id="CHEBI:29033"/>
    </cofactor>
    <text evidence="8">Binds 1 Fe(2+) ion per subunit.</text>
</comment>
<dbReference type="NCBIfam" id="TIGR03723">
    <property type="entry name" value="T6A_TsaD_YgjD"/>
    <property type="match status" value="1"/>
</dbReference>
<dbReference type="PANTHER" id="PTHR11735">
    <property type="entry name" value="TRNA N6-ADENOSINE THREONYLCARBAMOYLTRANSFERASE"/>
    <property type="match status" value="1"/>
</dbReference>
<evidence type="ECO:0000256" key="8">
    <source>
        <dbReference type="HAMAP-Rule" id="MF_01445"/>
    </source>
</evidence>
<evidence type="ECO:0000256" key="6">
    <source>
        <dbReference type="ARBA" id="ARBA00023315"/>
    </source>
</evidence>
<dbReference type="InterPro" id="IPR022450">
    <property type="entry name" value="TsaD"/>
</dbReference>
<evidence type="ECO:0000256" key="7">
    <source>
        <dbReference type="ARBA" id="ARBA00048117"/>
    </source>
</evidence>
<dbReference type="FunFam" id="3.30.420.40:FF:000040">
    <property type="entry name" value="tRNA N6-adenosine threonylcarbamoyltransferase"/>
    <property type="match status" value="1"/>
</dbReference>
<dbReference type="Pfam" id="PF00814">
    <property type="entry name" value="TsaD"/>
    <property type="match status" value="1"/>
</dbReference>
<evidence type="ECO:0000256" key="1">
    <source>
        <dbReference type="ARBA" id="ARBA00022490"/>
    </source>
</evidence>
<dbReference type="GO" id="GO:0005737">
    <property type="term" value="C:cytoplasm"/>
    <property type="evidence" value="ECO:0007669"/>
    <property type="project" value="UniProtKB-SubCell"/>
</dbReference>
<evidence type="ECO:0000256" key="5">
    <source>
        <dbReference type="ARBA" id="ARBA00023004"/>
    </source>
</evidence>
<dbReference type="Proteomes" id="UP000319342">
    <property type="component" value="Chromosome"/>
</dbReference>
<dbReference type="GO" id="GO:0061711">
    <property type="term" value="F:tRNA N(6)-L-threonylcarbamoyladenine synthase activity"/>
    <property type="evidence" value="ECO:0007669"/>
    <property type="project" value="UniProtKB-EC"/>
</dbReference>
<comment type="subcellular location">
    <subcellularLocation>
        <location evidence="8">Cytoplasm</location>
    </subcellularLocation>
</comment>
<dbReference type="RefSeq" id="WP_419186052.1">
    <property type="nucleotide sequence ID" value="NZ_CP036290.1"/>
</dbReference>
<dbReference type="EMBL" id="CP036290">
    <property type="protein sequence ID" value="QDU86239.1"/>
    <property type="molecule type" value="Genomic_DNA"/>
</dbReference>
<dbReference type="HAMAP" id="MF_01445">
    <property type="entry name" value="TsaD"/>
    <property type="match status" value="1"/>
</dbReference>
<dbReference type="SUPFAM" id="SSF53067">
    <property type="entry name" value="Actin-like ATPase domain"/>
    <property type="match status" value="2"/>
</dbReference>
<feature type="binding site" evidence="8">
    <location>
        <begin position="148"/>
        <end position="152"/>
    </location>
    <ligand>
        <name>substrate</name>
    </ligand>
</feature>
<evidence type="ECO:0000256" key="4">
    <source>
        <dbReference type="ARBA" id="ARBA00022723"/>
    </source>
</evidence>
<dbReference type="InterPro" id="IPR017861">
    <property type="entry name" value="KAE1/TsaD"/>
</dbReference>
<gene>
    <name evidence="8 10" type="primary">tsaD</name>
    <name evidence="10" type="ORF">Pla163_33900</name>
</gene>
<sequence>MTNCDRSIGDFPSDGLVLGIESSCDETAAALVRGGKQILASIVHSQAPEHAQWGGVVPEVAGRSHLRSIVSVVDEALAAAQLRLDDVDGIAVTNKPGLIGSLLVGLSAAKALAWQRDLPLVGVDHIEAHAYAATMEYEATDYPCLALVVSGGHTSLYRCESPTRMTVLAATLDDAAGEAFDKVSHLLGAGYPGGPAVSELALEGRADAIAFPRYRAKADRPSFSFSGLKTAVLYHLRGNDALAPTPAAADIADRADVAASFQEAVVDALVRPTLETAEREGLSTVLVVGGVACNRRLRERMTAAAAERGLEARFPSPAYCTDNAAMIAGLGFEHLRAGRRDGAELDASPRS</sequence>
<keyword evidence="5 8" id="KW-0408">Iron</keyword>
<feature type="binding site" evidence="8">
    <location>
        <position position="194"/>
    </location>
    <ligand>
        <name>substrate</name>
    </ligand>
</feature>
<keyword evidence="4 8" id="KW-0479">Metal-binding</keyword>
<dbReference type="CDD" id="cd24133">
    <property type="entry name" value="ASKHA_NBD_TsaD_bac"/>
    <property type="match status" value="1"/>
</dbReference>
<feature type="binding site" evidence="8">
    <location>
        <position position="181"/>
    </location>
    <ligand>
        <name>substrate</name>
    </ligand>
</feature>
<feature type="binding site" evidence="8">
    <location>
        <position position="322"/>
    </location>
    <ligand>
        <name>Fe cation</name>
        <dbReference type="ChEBI" id="CHEBI:24875"/>
    </ligand>
</feature>
<keyword evidence="3 8" id="KW-0819">tRNA processing</keyword>
<dbReference type="Gene3D" id="3.30.420.40">
    <property type="match status" value="2"/>
</dbReference>
<evidence type="ECO:0000313" key="10">
    <source>
        <dbReference type="EMBL" id="QDU86239.1"/>
    </source>
</evidence>
<keyword evidence="6 8" id="KW-0012">Acyltransferase</keyword>
<feature type="binding site" evidence="8">
    <location>
        <position position="294"/>
    </location>
    <ligand>
        <name>substrate</name>
    </ligand>
</feature>
<dbReference type="EC" id="2.3.1.234" evidence="8"/>
<keyword evidence="1 8" id="KW-0963">Cytoplasm</keyword>
<dbReference type="GO" id="GO:0002949">
    <property type="term" value="P:tRNA threonylcarbamoyladenosine modification"/>
    <property type="evidence" value="ECO:0007669"/>
    <property type="project" value="UniProtKB-UniRule"/>
</dbReference>
<accession>A0A518D473</accession>
<dbReference type="AlphaFoldDB" id="A0A518D473"/>
<comment type="similarity">
    <text evidence="8">Belongs to the KAE1 / TsaD family.</text>
</comment>
<evidence type="ECO:0000313" key="11">
    <source>
        <dbReference type="Proteomes" id="UP000319342"/>
    </source>
</evidence>
<dbReference type="InterPro" id="IPR043129">
    <property type="entry name" value="ATPase_NBD"/>
</dbReference>
<dbReference type="InterPro" id="IPR000905">
    <property type="entry name" value="Gcp-like_dom"/>
</dbReference>
<keyword evidence="2 8" id="KW-0808">Transferase</keyword>
<dbReference type="GO" id="GO:0005506">
    <property type="term" value="F:iron ion binding"/>
    <property type="evidence" value="ECO:0007669"/>
    <property type="project" value="UniProtKB-UniRule"/>
</dbReference>
<dbReference type="FunFam" id="3.30.420.40:FF:000012">
    <property type="entry name" value="tRNA N6-adenosine threonylcarbamoyltransferase"/>
    <property type="match status" value="1"/>
</dbReference>
<dbReference type="NCBIfam" id="TIGR00329">
    <property type="entry name" value="gcp_kae1"/>
    <property type="match status" value="1"/>
</dbReference>
<comment type="caution">
    <text evidence="8">Lacks conserved residue(s) required for the propagation of feature annotation.</text>
</comment>
<dbReference type="PRINTS" id="PR00789">
    <property type="entry name" value="OSIALOPTASE"/>
</dbReference>
<protein>
    <recommendedName>
        <fullName evidence="8">tRNA N6-adenosine threonylcarbamoyltransferase</fullName>
        <ecNumber evidence="8">2.3.1.234</ecNumber>
    </recommendedName>
    <alternativeName>
        <fullName evidence="8">N6-L-threonylcarbamoyladenine synthase</fullName>
        <shortName evidence="8">t(6)A synthase</shortName>
    </alternativeName>
    <alternativeName>
        <fullName evidence="8">t(6)A37 threonylcarbamoyladenosine biosynthesis protein TsaD</fullName>
    </alternativeName>
    <alternativeName>
        <fullName evidence="8">tRNA threonylcarbamoyladenosine biosynthesis protein TsaD</fullName>
    </alternativeName>
</protein>
<comment type="function">
    <text evidence="8">Required for the formation of a threonylcarbamoyl group on adenosine at position 37 (t(6)A37) in tRNAs that read codons beginning with adenine. Is involved in the transfer of the threonylcarbamoyl moiety of threonylcarbamoyl-AMP (TC-AMP) to the N6 group of A37, together with TsaE and TsaB. TsaD likely plays a direct catalytic role in this reaction.</text>
</comment>
<reference evidence="10 11" key="1">
    <citation type="submission" date="2019-02" db="EMBL/GenBank/DDBJ databases">
        <title>Deep-cultivation of Planctomycetes and their phenomic and genomic characterization uncovers novel biology.</title>
        <authorList>
            <person name="Wiegand S."/>
            <person name="Jogler M."/>
            <person name="Boedeker C."/>
            <person name="Pinto D."/>
            <person name="Vollmers J."/>
            <person name="Rivas-Marin E."/>
            <person name="Kohn T."/>
            <person name="Peeters S.H."/>
            <person name="Heuer A."/>
            <person name="Rast P."/>
            <person name="Oberbeckmann S."/>
            <person name="Bunk B."/>
            <person name="Jeske O."/>
            <person name="Meyerdierks A."/>
            <person name="Storesund J.E."/>
            <person name="Kallscheuer N."/>
            <person name="Luecker S."/>
            <person name="Lage O.M."/>
            <person name="Pohl T."/>
            <person name="Merkel B.J."/>
            <person name="Hornburger P."/>
            <person name="Mueller R.-W."/>
            <person name="Bruemmer F."/>
            <person name="Labrenz M."/>
            <person name="Spormann A.M."/>
            <person name="Op den Camp H."/>
            <person name="Overmann J."/>
            <person name="Amann R."/>
            <person name="Jetten M.S.M."/>
            <person name="Mascher T."/>
            <person name="Medema M.H."/>
            <person name="Devos D.P."/>
            <person name="Kaster A.-K."/>
            <person name="Ovreas L."/>
            <person name="Rohde M."/>
            <person name="Galperin M.Y."/>
            <person name="Jogler C."/>
        </authorList>
    </citation>
    <scope>NUCLEOTIDE SEQUENCE [LARGE SCALE GENOMIC DNA]</scope>
    <source>
        <strain evidence="10 11">Pla163</strain>
    </source>
</reference>
<feature type="binding site" evidence="8">
    <location>
        <position position="129"/>
    </location>
    <ligand>
        <name>Fe cation</name>
        <dbReference type="ChEBI" id="CHEBI:24875"/>
    </ligand>
</feature>
<evidence type="ECO:0000256" key="2">
    <source>
        <dbReference type="ARBA" id="ARBA00022679"/>
    </source>
</evidence>
<proteinExistence type="inferred from homology"/>
<feature type="domain" description="Gcp-like" evidence="9">
    <location>
        <begin position="37"/>
        <end position="328"/>
    </location>
</feature>